<dbReference type="CDD" id="cd22827">
    <property type="entry name" value="Gal_Rha_Lectin_SUL-I-like"/>
    <property type="match status" value="2"/>
</dbReference>
<dbReference type="InterPro" id="IPR043159">
    <property type="entry name" value="Lectin_gal-bd_sf"/>
</dbReference>
<feature type="chain" id="PRO_5026864458" description="SUEL-type lectin domain-containing protein" evidence="1">
    <location>
        <begin position="19"/>
        <end position="230"/>
    </location>
</feature>
<evidence type="ECO:0000313" key="3">
    <source>
        <dbReference type="EMBL" id="CAC5387606.1"/>
    </source>
</evidence>
<dbReference type="Gene3D" id="2.60.120.740">
    <property type="match status" value="2"/>
</dbReference>
<name>A0A6J8BVX0_MYTCO</name>
<keyword evidence="4" id="KW-1185">Reference proteome</keyword>
<dbReference type="InterPro" id="IPR000922">
    <property type="entry name" value="Lectin_gal-bd_dom"/>
</dbReference>
<gene>
    <name evidence="3" type="ORF">MCOR_22909</name>
</gene>
<feature type="domain" description="SUEL-type lectin" evidence="2">
    <location>
        <begin position="29"/>
        <end position="116"/>
    </location>
</feature>
<dbReference type="PANTHER" id="PTHR46780">
    <property type="entry name" value="PROTEIN EVA-1"/>
    <property type="match status" value="1"/>
</dbReference>
<evidence type="ECO:0000256" key="1">
    <source>
        <dbReference type="SAM" id="SignalP"/>
    </source>
</evidence>
<organism evidence="3 4">
    <name type="scientific">Mytilus coruscus</name>
    <name type="common">Sea mussel</name>
    <dbReference type="NCBI Taxonomy" id="42192"/>
    <lineage>
        <taxon>Eukaryota</taxon>
        <taxon>Metazoa</taxon>
        <taxon>Spiralia</taxon>
        <taxon>Lophotrochozoa</taxon>
        <taxon>Mollusca</taxon>
        <taxon>Bivalvia</taxon>
        <taxon>Autobranchia</taxon>
        <taxon>Pteriomorphia</taxon>
        <taxon>Mytilida</taxon>
        <taxon>Mytiloidea</taxon>
        <taxon>Mytilidae</taxon>
        <taxon>Mytilinae</taxon>
        <taxon>Mytilus</taxon>
    </lineage>
</organism>
<evidence type="ECO:0000313" key="4">
    <source>
        <dbReference type="Proteomes" id="UP000507470"/>
    </source>
</evidence>
<dbReference type="Pfam" id="PF02140">
    <property type="entry name" value="SUEL_Lectin"/>
    <property type="match status" value="2"/>
</dbReference>
<feature type="signal peptide" evidence="1">
    <location>
        <begin position="1"/>
        <end position="18"/>
    </location>
</feature>
<feature type="domain" description="SUEL-type lectin" evidence="2">
    <location>
        <begin position="134"/>
        <end position="221"/>
    </location>
</feature>
<dbReference type="EMBL" id="CACVKT020004016">
    <property type="protein sequence ID" value="CAC5387606.1"/>
    <property type="molecule type" value="Genomic_DNA"/>
</dbReference>
<dbReference type="FunFam" id="2.60.120.740:FF:000001">
    <property type="entry name" value="Adhesion G protein-coupled receptor L2"/>
    <property type="match status" value="2"/>
</dbReference>
<protein>
    <recommendedName>
        <fullName evidence="2">SUEL-type lectin domain-containing protein</fullName>
    </recommendedName>
</protein>
<sequence length="230" mass="25517">MVLSVIFYCLMVFAIANCKKNQPQSMKMACENYWMDLACPDKTSIQIVTASYGRDDYITCPHSHIMTDDCSAANSLSIVQGQCDGQQMCTVRASNSVFGDPCVNTYKFLKVAYVCEKNKGPSPPNKPSSKFTYVCEGQRGNIQCPANKYLKINGATYGRTDRTICPDPRIKTTKCSTDKPLSIIRDQCQGQQECIVSATNALYGDPCVSTYKYLTVNFDCTGNMHFISNP</sequence>
<dbReference type="PROSITE" id="PS50228">
    <property type="entry name" value="SUEL_LECTIN"/>
    <property type="match status" value="2"/>
</dbReference>
<dbReference type="AlphaFoldDB" id="A0A6J8BVX0"/>
<dbReference type="GO" id="GO:0030246">
    <property type="term" value="F:carbohydrate binding"/>
    <property type="evidence" value="ECO:0007669"/>
    <property type="project" value="InterPro"/>
</dbReference>
<dbReference type="Proteomes" id="UP000507470">
    <property type="component" value="Unassembled WGS sequence"/>
</dbReference>
<reference evidence="3 4" key="1">
    <citation type="submission" date="2020-06" db="EMBL/GenBank/DDBJ databases">
        <authorList>
            <person name="Li R."/>
            <person name="Bekaert M."/>
        </authorList>
    </citation>
    <scope>NUCLEOTIDE SEQUENCE [LARGE SCALE GENOMIC DNA]</scope>
    <source>
        <strain evidence="4">wild</strain>
    </source>
</reference>
<keyword evidence="1" id="KW-0732">Signal</keyword>
<accession>A0A6J8BVX0</accession>
<dbReference type="OrthoDB" id="6120134at2759"/>
<proteinExistence type="predicted"/>
<evidence type="ECO:0000259" key="2">
    <source>
        <dbReference type="PROSITE" id="PS50228"/>
    </source>
</evidence>